<proteinExistence type="predicted"/>
<feature type="region of interest" description="Disordered" evidence="1">
    <location>
        <begin position="1"/>
        <end position="41"/>
    </location>
</feature>
<protein>
    <submittedName>
        <fullName evidence="2">Uncharacterized protein</fullName>
    </submittedName>
</protein>
<name>A0A4S2KYL9_9HYME</name>
<sequence length="63" mass="6525">MTTPTTPTATSYEGAINNGNIKGLSDLSRPPTSGATSDTWSDDAVMSAAKCTRAGKQIDGNEY</sequence>
<dbReference type="AlphaFoldDB" id="A0A4S2KYL9"/>
<gene>
    <name evidence="2" type="ORF">DBV15_08540</name>
</gene>
<organism evidence="2 3">
    <name type="scientific">Temnothorax longispinosus</name>
    <dbReference type="NCBI Taxonomy" id="300112"/>
    <lineage>
        <taxon>Eukaryota</taxon>
        <taxon>Metazoa</taxon>
        <taxon>Ecdysozoa</taxon>
        <taxon>Arthropoda</taxon>
        <taxon>Hexapoda</taxon>
        <taxon>Insecta</taxon>
        <taxon>Pterygota</taxon>
        <taxon>Neoptera</taxon>
        <taxon>Endopterygota</taxon>
        <taxon>Hymenoptera</taxon>
        <taxon>Apocrita</taxon>
        <taxon>Aculeata</taxon>
        <taxon>Formicoidea</taxon>
        <taxon>Formicidae</taxon>
        <taxon>Myrmicinae</taxon>
        <taxon>Temnothorax</taxon>
    </lineage>
</organism>
<feature type="compositionally biased region" description="Low complexity" evidence="1">
    <location>
        <begin position="1"/>
        <end position="10"/>
    </location>
</feature>
<keyword evidence="3" id="KW-1185">Reference proteome</keyword>
<evidence type="ECO:0000313" key="3">
    <source>
        <dbReference type="Proteomes" id="UP000310200"/>
    </source>
</evidence>
<comment type="caution">
    <text evidence="2">The sequence shown here is derived from an EMBL/GenBank/DDBJ whole genome shotgun (WGS) entry which is preliminary data.</text>
</comment>
<evidence type="ECO:0000313" key="2">
    <source>
        <dbReference type="EMBL" id="TGZ53339.1"/>
    </source>
</evidence>
<evidence type="ECO:0000256" key="1">
    <source>
        <dbReference type="SAM" id="MobiDB-lite"/>
    </source>
</evidence>
<dbReference type="EMBL" id="QBLH01001065">
    <property type="protein sequence ID" value="TGZ53339.1"/>
    <property type="molecule type" value="Genomic_DNA"/>
</dbReference>
<dbReference type="Proteomes" id="UP000310200">
    <property type="component" value="Unassembled WGS sequence"/>
</dbReference>
<accession>A0A4S2KYL9</accession>
<reference evidence="2 3" key="1">
    <citation type="journal article" date="2019" name="Philos. Trans. R. Soc. Lond., B, Biol. Sci.">
        <title>Ant behaviour and brain gene expression of defending hosts depend on the ecological success of the intruding social parasite.</title>
        <authorList>
            <person name="Kaur R."/>
            <person name="Stoldt M."/>
            <person name="Jongepier E."/>
            <person name="Feldmeyer B."/>
            <person name="Menzel F."/>
            <person name="Bornberg-Bauer E."/>
            <person name="Foitzik S."/>
        </authorList>
    </citation>
    <scope>NUCLEOTIDE SEQUENCE [LARGE SCALE GENOMIC DNA]</scope>
    <source>
        <tissue evidence="2">Whole body</tissue>
    </source>
</reference>
<feature type="compositionally biased region" description="Polar residues" evidence="1">
    <location>
        <begin position="30"/>
        <end position="39"/>
    </location>
</feature>